<dbReference type="Pfam" id="PF07676">
    <property type="entry name" value="PD40"/>
    <property type="match status" value="1"/>
</dbReference>
<name>A0AA38GYV9_TAXCH</name>
<dbReference type="InterPro" id="IPR011659">
    <property type="entry name" value="WD40"/>
</dbReference>
<dbReference type="AlphaFoldDB" id="A0AA38GYV9"/>
<accession>A0AA38GYV9</accession>
<gene>
    <name evidence="1" type="ORF">KI387_003712</name>
</gene>
<dbReference type="Proteomes" id="UP000824469">
    <property type="component" value="Unassembled WGS sequence"/>
</dbReference>
<evidence type="ECO:0000313" key="2">
    <source>
        <dbReference type="Proteomes" id="UP000824469"/>
    </source>
</evidence>
<protein>
    <submittedName>
        <fullName evidence="1">Uncharacterized protein</fullName>
    </submittedName>
</protein>
<dbReference type="EMBL" id="JAHRHJ020000001">
    <property type="protein sequence ID" value="KAH9331604.1"/>
    <property type="molecule type" value="Genomic_DNA"/>
</dbReference>
<reference evidence="1 2" key="1">
    <citation type="journal article" date="2021" name="Nat. Plants">
        <title>The Taxus genome provides insights into paclitaxel biosynthesis.</title>
        <authorList>
            <person name="Xiong X."/>
            <person name="Gou J."/>
            <person name="Liao Q."/>
            <person name="Li Y."/>
            <person name="Zhou Q."/>
            <person name="Bi G."/>
            <person name="Li C."/>
            <person name="Du R."/>
            <person name="Wang X."/>
            <person name="Sun T."/>
            <person name="Guo L."/>
            <person name="Liang H."/>
            <person name="Lu P."/>
            <person name="Wu Y."/>
            <person name="Zhang Z."/>
            <person name="Ro D.K."/>
            <person name="Shang Y."/>
            <person name="Huang S."/>
            <person name="Yan J."/>
        </authorList>
    </citation>
    <scope>NUCLEOTIDE SEQUENCE [LARGE SCALE GENOMIC DNA]</scope>
    <source>
        <strain evidence="1">Ta-2019</strain>
    </source>
</reference>
<keyword evidence="2" id="KW-1185">Reference proteome</keyword>
<feature type="non-terminal residue" evidence="1">
    <location>
        <position position="1"/>
    </location>
</feature>
<feature type="non-terminal residue" evidence="1">
    <location>
        <position position="65"/>
    </location>
</feature>
<organism evidence="1 2">
    <name type="scientific">Taxus chinensis</name>
    <name type="common">Chinese yew</name>
    <name type="synonym">Taxus wallichiana var. chinensis</name>
    <dbReference type="NCBI Taxonomy" id="29808"/>
    <lineage>
        <taxon>Eukaryota</taxon>
        <taxon>Viridiplantae</taxon>
        <taxon>Streptophyta</taxon>
        <taxon>Embryophyta</taxon>
        <taxon>Tracheophyta</taxon>
        <taxon>Spermatophyta</taxon>
        <taxon>Pinopsida</taxon>
        <taxon>Pinidae</taxon>
        <taxon>Conifers II</taxon>
        <taxon>Cupressales</taxon>
        <taxon>Taxaceae</taxon>
        <taxon>Taxus</taxon>
    </lineage>
</organism>
<proteinExistence type="predicted"/>
<sequence>FRGEDAEDIDTVVPFLERVESPIPKLKLHKINSSFPAFSPDGSLITFNPNNGILDGRVHLVKTDG</sequence>
<comment type="caution">
    <text evidence="1">The sequence shown here is derived from an EMBL/GenBank/DDBJ whole genome shotgun (WGS) entry which is preliminary data.</text>
</comment>
<evidence type="ECO:0000313" key="1">
    <source>
        <dbReference type="EMBL" id="KAH9331604.1"/>
    </source>
</evidence>